<accession>A0A0C7G846</accession>
<dbReference type="RefSeq" id="WP_055333405.1">
    <property type="nucleotide sequence ID" value="NZ_CDNF01000003.1"/>
</dbReference>
<proteinExistence type="predicted"/>
<evidence type="ECO:0000313" key="2">
    <source>
        <dbReference type="EMBL" id="CEQ03780.1"/>
    </source>
</evidence>
<dbReference type="OrthoDB" id="1938546at2"/>
<evidence type="ECO:0000313" key="3">
    <source>
        <dbReference type="Proteomes" id="UP000049127"/>
    </source>
</evidence>
<reference evidence="2 3" key="1">
    <citation type="submission" date="2015-01" db="EMBL/GenBank/DDBJ databases">
        <authorList>
            <person name="Aslett A.Martin."/>
            <person name="De Silva Nishadi"/>
        </authorList>
    </citation>
    <scope>NUCLEOTIDE SEQUENCE [LARGE SCALE GENOMIC DNA]</scope>
    <source>
        <strain evidence="2 3">R28058</strain>
    </source>
</reference>
<organism evidence="2 3">
    <name type="scientific">Paraclostridium sordellii</name>
    <name type="common">Clostridium sordellii</name>
    <dbReference type="NCBI Taxonomy" id="1505"/>
    <lineage>
        <taxon>Bacteria</taxon>
        <taxon>Bacillati</taxon>
        <taxon>Bacillota</taxon>
        <taxon>Clostridia</taxon>
        <taxon>Peptostreptococcales</taxon>
        <taxon>Peptostreptococcaceae</taxon>
        <taxon>Paraclostridium</taxon>
    </lineage>
</organism>
<sequence>MIRKGIKFAIEEFKEFFKNLGIVCKYLTVLGIISLIVVCISIFHPELDATGNLVTIRTAFSSISGYILEKSTKNCTSDTRLLKNKILLVGSFSIIAMIIITLGYIFNIDVNNPSLILIKNLLFSSIGFLTSANKDFSKKDS</sequence>
<dbReference type="Proteomes" id="UP000049127">
    <property type="component" value="Unassembled WGS sequence"/>
</dbReference>
<dbReference type="EMBL" id="CEKZ01000003">
    <property type="protein sequence ID" value="CEQ03780.1"/>
    <property type="molecule type" value="Genomic_DNA"/>
</dbReference>
<protein>
    <submittedName>
        <fullName evidence="2">Uncharacterized protein</fullName>
    </submittedName>
</protein>
<feature type="transmembrane region" description="Helical" evidence="1">
    <location>
        <begin position="20"/>
        <end position="43"/>
    </location>
</feature>
<feature type="transmembrane region" description="Helical" evidence="1">
    <location>
        <begin position="114"/>
        <end position="132"/>
    </location>
</feature>
<keyword evidence="1" id="KW-0812">Transmembrane</keyword>
<gene>
    <name evidence="2" type="ORF">R28058_15131</name>
</gene>
<keyword evidence="1" id="KW-1133">Transmembrane helix</keyword>
<evidence type="ECO:0000256" key="1">
    <source>
        <dbReference type="SAM" id="Phobius"/>
    </source>
</evidence>
<dbReference type="AlphaFoldDB" id="A0A0C7G846"/>
<keyword evidence="1" id="KW-0472">Membrane</keyword>
<feature type="transmembrane region" description="Helical" evidence="1">
    <location>
        <begin position="88"/>
        <end position="108"/>
    </location>
</feature>
<name>A0A0C7G846_PARSO</name>